<organism evidence="7 8">
    <name type="scientific">Venturia effusa</name>
    <dbReference type="NCBI Taxonomy" id="50376"/>
    <lineage>
        <taxon>Eukaryota</taxon>
        <taxon>Fungi</taxon>
        <taxon>Dikarya</taxon>
        <taxon>Ascomycota</taxon>
        <taxon>Pezizomycotina</taxon>
        <taxon>Dothideomycetes</taxon>
        <taxon>Pleosporomycetidae</taxon>
        <taxon>Venturiales</taxon>
        <taxon>Venturiaceae</taxon>
        <taxon>Venturia</taxon>
    </lineage>
</organism>
<evidence type="ECO:0000256" key="2">
    <source>
        <dbReference type="ARBA" id="ARBA00022630"/>
    </source>
</evidence>
<keyword evidence="4" id="KW-0560">Oxidoreductase</keyword>
<dbReference type="SUPFAM" id="SSF54373">
    <property type="entry name" value="FAD-linked reductases, C-terminal domain"/>
    <property type="match status" value="1"/>
</dbReference>
<dbReference type="InterPro" id="IPR050641">
    <property type="entry name" value="RIFMO-like"/>
</dbReference>
<dbReference type="AlphaFoldDB" id="A0A517KX75"/>
<dbReference type="STRING" id="50376.A0A517KX75"/>
<dbReference type="Proteomes" id="UP000316270">
    <property type="component" value="Chromosome 1"/>
</dbReference>
<name>A0A517KX75_9PEZI</name>
<dbReference type="OrthoDB" id="5325318at2759"/>
<keyword evidence="2" id="KW-0285">Flavoprotein</keyword>
<protein>
    <recommendedName>
        <fullName evidence="9">FAD-binding domain-containing protein</fullName>
    </recommendedName>
</protein>
<evidence type="ECO:0000256" key="3">
    <source>
        <dbReference type="ARBA" id="ARBA00022827"/>
    </source>
</evidence>
<evidence type="ECO:0000259" key="6">
    <source>
        <dbReference type="Pfam" id="PF07976"/>
    </source>
</evidence>
<evidence type="ECO:0000313" key="7">
    <source>
        <dbReference type="EMBL" id="QDS67979.1"/>
    </source>
</evidence>
<dbReference type="SUPFAM" id="SSF51905">
    <property type="entry name" value="FAD/NAD(P)-binding domain"/>
    <property type="match status" value="1"/>
</dbReference>
<feature type="domain" description="FAD-binding" evidence="5">
    <location>
        <begin position="14"/>
        <end position="274"/>
    </location>
</feature>
<evidence type="ECO:0000313" key="8">
    <source>
        <dbReference type="Proteomes" id="UP000316270"/>
    </source>
</evidence>
<evidence type="ECO:0008006" key="9">
    <source>
        <dbReference type="Google" id="ProtNLM"/>
    </source>
</evidence>
<sequence>MRLADQLLAKGVKVHDVRYPYLLLAHQGFVEDVLIKDIMERGVEVQRELSFVDYKSEPGQNNSLQVICKVNSSQEKEVLTTRYLVGCDGSQSNVRKVMGSRPVGSSSDVVWAVIDGEMETDFPDLYSKVAIHSDDYGSVLLFPRERNLTRVYVEMRRELRVGSARESQETVIARIEAILEPYYIYWRHVEWFGRYQIGQKVASKFQDEDNKVFIAGDAAQTMSPNASQGMNHSLHDSWNLAWKLNLAVRGLAKPCLLATYEVERRQIAQELTDFDLEQSTAFVASSIPTPRNIRFNSGYAAEYTPSILNKFQPEKSTSSSVPLKPGTLLPPARATRCIDSNRVDLHLDIPMLGQFRIFCFTNNATDTHEFLDVLSAHAISYSTFLGRLTHSINTSYTLQPPLAAVSDDFVRPERYTPISGLFTFALVLSQKSDDVETAQLPPLWRDSKFTIYADDIPGSDTKGLSVTEKWMGGVKTEEVGFAIIRPDGYVGCLKKFGAKKNDAFTAAKWLDEYFDGFLQTTC</sequence>
<dbReference type="Pfam" id="PF07976">
    <property type="entry name" value="Phe_hydrox_dim"/>
    <property type="match status" value="1"/>
</dbReference>
<dbReference type="EMBL" id="CP042185">
    <property type="protein sequence ID" value="QDS67979.1"/>
    <property type="molecule type" value="Genomic_DNA"/>
</dbReference>
<keyword evidence="8" id="KW-1185">Reference proteome</keyword>
<gene>
    <name evidence="7" type="ORF">FKW77_009189</name>
</gene>
<dbReference type="PRINTS" id="PR00420">
    <property type="entry name" value="RNGMNOXGNASE"/>
</dbReference>
<comment type="similarity">
    <text evidence="1">Belongs to the PheA/TfdB FAD monooxygenase family.</text>
</comment>
<evidence type="ECO:0000259" key="5">
    <source>
        <dbReference type="Pfam" id="PF01494"/>
    </source>
</evidence>
<reference evidence="7 8" key="1">
    <citation type="submission" date="2019-07" db="EMBL/GenBank/DDBJ databases">
        <title>Finished genome of Venturia effusa.</title>
        <authorList>
            <person name="Young C.A."/>
            <person name="Cox M.P."/>
            <person name="Ganley A.R.D."/>
            <person name="David W.J."/>
        </authorList>
    </citation>
    <scope>NUCLEOTIDE SEQUENCE [LARGE SCALE GENOMIC DNA]</scope>
    <source>
        <strain evidence="8">albino</strain>
    </source>
</reference>
<feature type="domain" description="Phenol hydroxylase-like C-terminal dimerisation" evidence="6">
    <location>
        <begin position="302"/>
        <end position="519"/>
    </location>
</feature>
<keyword evidence="3" id="KW-0274">FAD</keyword>
<dbReference type="GO" id="GO:0016709">
    <property type="term" value="F:oxidoreductase activity, acting on paired donors, with incorporation or reduction of molecular oxygen, NAD(P)H as one donor, and incorporation of one atom of oxygen"/>
    <property type="evidence" value="ECO:0007669"/>
    <property type="project" value="UniProtKB-ARBA"/>
</dbReference>
<dbReference type="InterPro" id="IPR038220">
    <property type="entry name" value="PHOX_C_sf"/>
</dbReference>
<evidence type="ECO:0000256" key="4">
    <source>
        <dbReference type="ARBA" id="ARBA00023002"/>
    </source>
</evidence>
<dbReference type="Gene3D" id="3.50.50.60">
    <property type="entry name" value="FAD/NAD(P)-binding domain"/>
    <property type="match status" value="1"/>
</dbReference>
<dbReference type="Gene3D" id="3.30.70.2450">
    <property type="match status" value="1"/>
</dbReference>
<dbReference type="InterPro" id="IPR002938">
    <property type="entry name" value="FAD-bd"/>
</dbReference>
<evidence type="ECO:0000256" key="1">
    <source>
        <dbReference type="ARBA" id="ARBA00007801"/>
    </source>
</evidence>
<proteinExistence type="inferred from homology"/>
<dbReference type="PANTHER" id="PTHR43004">
    <property type="entry name" value="TRK SYSTEM POTASSIUM UPTAKE PROTEIN"/>
    <property type="match status" value="1"/>
</dbReference>
<dbReference type="InterPro" id="IPR012941">
    <property type="entry name" value="Phe_hydrox_C_dim_dom"/>
</dbReference>
<dbReference type="InterPro" id="IPR036249">
    <property type="entry name" value="Thioredoxin-like_sf"/>
</dbReference>
<dbReference type="Gene3D" id="3.40.30.20">
    <property type="match status" value="1"/>
</dbReference>
<dbReference type="InterPro" id="IPR036188">
    <property type="entry name" value="FAD/NAD-bd_sf"/>
</dbReference>
<dbReference type="GO" id="GO:0071949">
    <property type="term" value="F:FAD binding"/>
    <property type="evidence" value="ECO:0007669"/>
    <property type="project" value="InterPro"/>
</dbReference>
<dbReference type="Pfam" id="PF01494">
    <property type="entry name" value="FAD_binding_3"/>
    <property type="match status" value="1"/>
</dbReference>
<accession>A0A517KX75</accession>
<dbReference type="SUPFAM" id="SSF52833">
    <property type="entry name" value="Thioredoxin-like"/>
    <property type="match status" value="1"/>
</dbReference>
<dbReference type="PANTHER" id="PTHR43004:SF4">
    <property type="entry name" value="FAD-BINDING DOMAIN-CONTAINING PROTEIN"/>
    <property type="match status" value="1"/>
</dbReference>